<dbReference type="Proteomes" id="UP000694251">
    <property type="component" value="Chromosome 13"/>
</dbReference>
<reference evidence="2 3" key="1">
    <citation type="submission" date="2020-12" db="EMBL/GenBank/DDBJ databases">
        <title>Concerted genomic and epigenomic changes stabilize Arabidopsis allopolyploids.</title>
        <authorList>
            <person name="Chen Z."/>
        </authorList>
    </citation>
    <scope>NUCLEOTIDE SEQUENCE [LARGE SCALE GENOMIC DNA]</scope>
    <source>
        <strain evidence="2">As9502</strain>
        <tissue evidence="2">Leaf</tissue>
    </source>
</reference>
<dbReference type="OrthoDB" id="10440442at2759"/>
<dbReference type="PANTHER" id="PTHR24414">
    <property type="entry name" value="F-BOX/KELCH-REPEAT PROTEIN SKIP4"/>
    <property type="match status" value="1"/>
</dbReference>
<gene>
    <name evidence="2" type="ORF">ISN44_As13g000880</name>
</gene>
<name>A0A8T1XY76_ARASU</name>
<dbReference type="EMBL" id="JAEFBJ010000013">
    <property type="protein sequence ID" value="KAG7536124.1"/>
    <property type="molecule type" value="Genomic_DNA"/>
</dbReference>
<protein>
    <submittedName>
        <fullName evidence="2">Kelch-type beta propeller</fullName>
    </submittedName>
</protein>
<dbReference type="PANTHER" id="PTHR24414:SF184">
    <property type="entry name" value="GALACTOSE OXIDASE_KELCH REPEAT SUPERFAMILY PROTEIN"/>
    <property type="match status" value="1"/>
</dbReference>
<accession>A0A8T1XY76</accession>
<sequence>MYIKPHKLFKNETQHDPFRNTIEVFDTRTQVWDPDPIPCSVAKEDMPFYNSACIDGKFHVVAGSKVVAYDAKEGRWDLVGPDMSSYMFSDSHCEVDNVLYSVSHGVFIWYDTELRSWRDLKGLVGLPKFPPEACVRLADYGGKLAVFWFEIFRYGLGYKNKIWCAEIELERRFLLRLSDEAGRRGLKKPFEMEESPADYSTVL</sequence>
<organism evidence="2 3">
    <name type="scientific">Arabidopsis suecica</name>
    <name type="common">Swedish thale-cress</name>
    <name type="synonym">Cardaminopsis suecica</name>
    <dbReference type="NCBI Taxonomy" id="45249"/>
    <lineage>
        <taxon>Eukaryota</taxon>
        <taxon>Viridiplantae</taxon>
        <taxon>Streptophyta</taxon>
        <taxon>Embryophyta</taxon>
        <taxon>Tracheophyta</taxon>
        <taxon>Spermatophyta</taxon>
        <taxon>Magnoliopsida</taxon>
        <taxon>eudicotyledons</taxon>
        <taxon>Gunneridae</taxon>
        <taxon>Pentapetalae</taxon>
        <taxon>rosids</taxon>
        <taxon>malvids</taxon>
        <taxon>Brassicales</taxon>
        <taxon>Brassicaceae</taxon>
        <taxon>Camelineae</taxon>
        <taxon>Arabidopsis</taxon>
    </lineage>
</organism>
<dbReference type="InterPro" id="IPR050354">
    <property type="entry name" value="F-box/kelch-repeat_ARATH"/>
</dbReference>
<comment type="caution">
    <text evidence="2">The sequence shown here is derived from an EMBL/GenBank/DDBJ whole genome shotgun (WGS) entry which is preliminary data.</text>
</comment>
<keyword evidence="3" id="KW-1185">Reference proteome</keyword>
<dbReference type="Pfam" id="PF25210">
    <property type="entry name" value="Kelch_FKB95"/>
    <property type="match status" value="1"/>
</dbReference>
<evidence type="ECO:0000259" key="1">
    <source>
        <dbReference type="Pfam" id="PF25210"/>
    </source>
</evidence>
<evidence type="ECO:0000313" key="3">
    <source>
        <dbReference type="Proteomes" id="UP000694251"/>
    </source>
</evidence>
<proteinExistence type="predicted"/>
<evidence type="ECO:0000313" key="2">
    <source>
        <dbReference type="EMBL" id="KAG7536124.1"/>
    </source>
</evidence>
<dbReference type="AlphaFoldDB" id="A0A8T1XY76"/>
<feature type="domain" description="FKB95-like N-terminal Kelch" evidence="1">
    <location>
        <begin position="16"/>
        <end position="172"/>
    </location>
</feature>
<dbReference type="InterPro" id="IPR057499">
    <property type="entry name" value="Kelch_FKB95"/>
</dbReference>